<dbReference type="KEGG" id="sng:SNE_A09670"/>
<evidence type="ECO:0000313" key="2">
    <source>
        <dbReference type="Proteomes" id="UP000000496"/>
    </source>
</evidence>
<dbReference type="AlphaFoldDB" id="F8L7U3"/>
<reference evidence="1 2" key="2">
    <citation type="journal article" date="2011" name="Mol. Biol. Evol.">
        <title>Unity in variety--the pan-genome of the Chlamydiae.</title>
        <authorList>
            <person name="Collingro A."/>
            <person name="Tischler P."/>
            <person name="Weinmaier T."/>
            <person name="Penz T."/>
            <person name="Heinz E."/>
            <person name="Brunham R.C."/>
            <person name="Read T.D."/>
            <person name="Bavoil P.M."/>
            <person name="Sachse K."/>
            <person name="Kahane S."/>
            <person name="Friedman M.G."/>
            <person name="Rattei T."/>
            <person name="Myers G.S."/>
            <person name="Horn M."/>
        </authorList>
    </citation>
    <scope>NUCLEOTIDE SEQUENCE [LARGE SCALE GENOMIC DNA]</scope>
    <source>
        <strain evidence="2">ATCC VR-1471 / Z</strain>
    </source>
</reference>
<protein>
    <submittedName>
        <fullName evidence="1">Uncharacterized protein</fullName>
    </submittedName>
</protein>
<dbReference type="EMBL" id="FR872582">
    <property type="protein sequence ID" value="CCB88844.1"/>
    <property type="molecule type" value="Genomic_DNA"/>
</dbReference>
<evidence type="ECO:0000313" key="1">
    <source>
        <dbReference type="EMBL" id="CCB88844.1"/>
    </source>
</evidence>
<reference key="1">
    <citation type="journal article" date="2011" name="Mol. Biol. Evol.">
        <title>Unity in variety -- the pan-genome of the Chlamydiae.</title>
        <authorList>
            <person name="Collingro A."/>
            <person name="Tischler P."/>
            <person name="Weinmaier T."/>
            <person name="Penz T."/>
            <person name="Heinz E."/>
            <person name="Brunham R.C."/>
            <person name="Read T.D."/>
            <person name="Bavoil P.M."/>
            <person name="Sachse K."/>
            <person name="Kahane S."/>
            <person name="Friedman M.G."/>
            <person name="Rattei T."/>
            <person name="Myers G.S.A."/>
            <person name="Horn M."/>
        </authorList>
    </citation>
    <scope>NUCLEOTIDE SEQUENCE</scope>
    <source>
        <strain>Z</strain>
    </source>
</reference>
<organism evidence="1 2">
    <name type="scientific">Simkania negevensis (strain ATCC VR-1471 / DSM 27360 / Z)</name>
    <dbReference type="NCBI Taxonomy" id="331113"/>
    <lineage>
        <taxon>Bacteria</taxon>
        <taxon>Pseudomonadati</taxon>
        <taxon>Chlamydiota</taxon>
        <taxon>Chlamydiia</taxon>
        <taxon>Parachlamydiales</taxon>
        <taxon>Simkaniaceae</taxon>
        <taxon>Simkania</taxon>
    </lineage>
</organism>
<sequence>MKWVKSVIFHEPILIIQLSSEFLSLVSAFLSRKGPFDTFLRQKG</sequence>
<name>F8L7U3_SIMNZ</name>
<keyword evidence="2" id="KW-1185">Reference proteome</keyword>
<proteinExistence type="predicted"/>
<gene>
    <name evidence="1" type="ordered locus">SNE_A09670</name>
</gene>
<dbReference type="HOGENOM" id="CLU_3222087_0_0_0"/>
<dbReference type="Proteomes" id="UP000000496">
    <property type="component" value="Chromosome gsn.131"/>
</dbReference>
<dbReference type="STRING" id="331113.SNE_A09670"/>
<accession>F8L7U3</accession>